<dbReference type="SUPFAM" id="SSF81383">
    <property type="entry name" value="F-box domain"/>
    <property type="match status" value="1"/>
</dbReference>
<keyword evidence="3" id="KW-1185">Reference proteome</keyword>
<sequence>MASNKRPKTSLNPIAASATSTCYQTPSSLSAEMVANNDDLLTEILVRLPINYVLAFKSLSKHWLSLISNPHFCRRSTALYNPSCGLFLLRPSISTNPNPVFDYLSLNQSSNLSNKHLMISLSFLTDPMGIKILQSCNGLLLCSTSGGPEARKKYYVYNPTTKHYTILPQLPVSGYAYRSTVMGLSLAFDPSKSLPYKVVCVKSRNSEQTQLEFEIYSSEMGAWRLSTSKSFLSPISTYNIDFNGGVFWNGAIHWISTREAAGALYFNLEEERFSEMPLPPLPEDWKDWNESQFGYFGESGDHLHVIGMYNPPSKCFNVYEMKRDYSG</sequence>
<dbReference type="InterPro" id="IPR036047">
    <property type="entry name" value="F-box-like_dom_sf"/>
</dbReference>
<protein>
    <submittedName>
        <fullName evidence="4">F-box protein At5g07610</fullName>
    </submittedName>
</protein>
<evidence type="ECO:0000313" key="4">
    <source>
        <dbReference type="RefSeq" id="XP_060668412.1"/>
    </source>
</evidence>
<gene>
    <name evidence="4" type="primary">LOC107410439</name>
</gene>
<dbReference type="InterPro" id="IPR017451">
    <property type="entry name" value="F-box-assoc_interact_dom"/>
</dbReference>
<feature type="domain" description="F-box" evidence="1">
    <location>
        <begin position="38"/>
        <end position="74"/>
    </location>
</feature>
<dbReference type="GeneID" id="107410439"/>
<evidence type="ECO:0000259" key="2">
    <source>
        <dbReference type="Pfam" id="PF07734"/>
    </source>
</evidence>
<dbReference type="InterPro" id="IPR006527">
    <property type="entry name" value="F-box-assoc_dom_typ1"/>
</dbReference>
<proteinExistence type="predicted"/>
<organism evidence="3 4">
    <name type="scientific">Ziziphus jujuba</name>
    <name type="common">Chinese jujube</name>
    <name type="synonym">Ziziphus sativa</name>
    <dbReference type="NCBI Taxonomy" id="326968"/>
    <lineage>
        <taxon>Eukaryota</taxon>
        <taxon>Viridiplantae</taxon>
        <taxon>Streptophyta</taxon>
        <taxon>Embryophyta</taxon>
        <taxon>Tracheophyta</taxon>
        <taxon>Spermatophyta</taxon>
        <taxon>Magnoliopsida</taxon>
        <taxon>eudicotyledons</taxon>
        <taxon>Gunneridae</taxon>
        <taxon>Pentapetalae</taxon>
        <taxon>rosids</taxon>
        <taxon>fabids</taxon>
        <taxon>Rosales</taxon>
        <taxon>Rhamnaceae</taxon>
        <taxon>Paliureae</taxon>
        <taxon>Ziziphus</taxon>
    </lineage>
</organism>
<dbReference type="Pfam" id="PF07734">
    <property type="entry name" value="FBA_1"/>
    <property type="match status" value="1"/>
</dbReference>
<accession>A0ABM3ZVB9</accession>
<dbReference type="PANTHER" id="PTHR35546:SF115">
    <property type="entry name" value="F-BOX DOMAIN-CONTAINING PROTEIN"/>
    <property type="match status" value="1"/>
</dbReference>
<dbReference type="InterPro" id="IPR001810">
    <property type="entry name" value="F-box_dom"/>
</dbReference>
<reference evidence="4" key="1">
    <citation type="submission" date="2025-08" db="UniProtKB">
        <authorList>
            <consortium name="RefSeq"/>
        </authorList>
    </citation>
    <scope>IDENTIFICATION</scope>
    <source>
        <tissue evidence="4">Seedling</tissue>
    </source>
</reference>
<dbReference type="PANTHER" id="PTHR35546">
    <property type="entry name" value="F-BOX PROTEIN INTERACTION DOMAIN PROTEIN-RELATED"/>
    <property type="match status" value="1"/>
</dbReference>
<dbReference type="Proteomes" id="UP001652623">
    <property type="component" value="Chromosome 10"/>
</dbReference>
<dbReference type="RefSeq" id="XP_060668412.1">
    <property type="nucleotide sequence ID" value="XM_060812429.1"/>
</dbReference>
<dbReference type="CDD" id="cd22157">
    <property type="entry name" value="F-box_AtFBW1-like"/>
    <property type="match status" value="1"/>
</dbReference>
<evidence type="ECO:0000259" key="1">
    <source>
        <dbReference type="Pfam" id="PF00646"/>
    </source>
</evidence>
<dbReference type="NCBIfam" id="TIGR01640">
    <property type="entry name" value="F_box_assoc_1"/>
    <property type="match status" value="1"/>
</dbReference>
<name>A0ABM3ZVB9_ZIZJJ</name>
<feature type="domain" description="F-box associated beta-propeller type 1" evidence="2">
    <location>
        <begin position="125"/>
        <end position="284"/>
    </location>
</feature>
<dbReference type="InterPro" id="IPR055290">
    <property type="entry name" value="At3g26010-like"/>
</dbReference>
<dbReference type="Pfam" id="PF00646">
    <property type="entry name" value="F-box"/>
    <property type="match status" value="1"/>
</dbReference>
<evidence type="ECO:0000313" key="3">
    <source>
        <dbReference type="Proteomes" id="UP001652623"/>
    </source>
</evidence>